<evidence type="ECO:0000313" key="1">
    <source>
        <dbReference type="EMBL" id="KAK5625465.1"/>
    </source>
</evidence>
<reference evidence="1 2" key="1">
    <citation type="submission" date="2023-10" db="EMBL/GenBank/DDBJ databases">
        <title>Draft genome sequence of Xylaria bambusicola isolate GMP-LS, the root and basal stem rot pathogen of sugarcane in Indonesia.</title>
        <authorList>
            <person name="Selvaraj P."/>
            <person name="Muralishankar V."/>
            <person name="Muruganantham S."/>
            <person name="Sp S."/>
            <person name="Haryani S."/>
            <person name="Lau K.J.X."/>
            <person name="Naqvi N.I."/>
        </authorList>
    </citation>
    <scope>NUCLEOTIDE SEQUENCE [LARGE SCALE GENOMIC DNA]</scope>
    <source>
        <strain evidence="1">GMP-LS</strain>
    </source>
</reference>
<sequence length="80" mass="8948">MAHLGVVGHYANWLLSSKAPIYDYQGDRDEDKLVPAAQRWLAALSSIASHNSIGMVEDQQSDVSFSACEHHSLYHFHSIH</sequence>
<comment type="caution">
    <text evidence="1">The sequence shown here is derived from an EMBL/GenBank/DDBJ whole genome shotgun (WGS) entry which is preliminary data.</text>
</comment>
<keyword evidence="2" id="KW-1185">Reference proteome</keyword>
<protein>
    <submittedName>
        <fullName evidence="1">Uncharacterized protein</fullName>
    </submittedName>
</protein>
<proteinExistence type="predicted"/>
<dbReference type="Proteomes" id="UP001305414">
    <property type="component" value="Unassembled WGS sequence"/>
</dbReference>
<dbReference type="AlphaFoldDB" id="A0AAN7U543"/>
<gene>
    <name evidence="1" type="ORF">RRF57_001181</name>
</gene>
<dbReference type="EMBL" id="JAWHQM010000002">
    <property type="protein sequence ID" value="KAK5625465.1"/>
    <property type="molecule type" value="Genomic_DNA"/>
</dbReference>
<accession>A0AAN7U543</accession>
<name>A0AAN7U543_9PEZI</name>
<evidence type="ECO:0000313" key="2">
    <source>
        <dbReference type="Proteomes" id="UP001305414"/>
    </source>
</evidence>
<organism evidence="1 2">
    <name type="scientific">Xylaria bambusicola</name>
    <dbReference type="NCBI Taxonomy" id="326684"/>
    <lineage>
        <taxon>Eukaryota</taxon>
        <taxon>Fungi</taxon>
        <taxon>Dikarya</taxon>
        <taxon>Ascomycota</taxon>
        <taxon>Pezizomycotina</taxon>
        <taxon>Sordariomycetes</taxon>
        <taxon>Xylariomycetidae</taxon>
        <taxon>Xylariales</taxon>
        <taxon>Xylariaceae</taxon>
        <taxon>Xylaria</taxon>
    </lineage>
</organism>